<keyword evidence="2" id="KW-1185">Reference proteome</keyword>
<sequence length="123" mass="14149">MHLRCGLCWYSGRITPSLMVKEKNRNFGLHNVKDSNQALNFDIKTKTLRKQTVFCISSKQLSLMYDELLQNGPRRCDKAVLLQTTIGTRSKKTVELLASYRDRIAISPLANLNRLDCNDSRPY</sequence>
<dbReference type="Proteomes" id="UP000078200">
    <property type="component" value="Unassembled WGS sequence"/>
</dbReference>
<dbReference type="EnsemblMetazoa" id="GAUT013083-RA">
    <property type="protein sequence ID" value="GAUT013083-PA"/>
    <property type="gene ID" value="GAUT013083"/>
</dbReference>
<evidence type="ECO:0000313" key="1">
    <source>
        <dbReference type="EnsemblMetazoa" id="GAUT013083-PA"/>
    </source>
</evidence>
<protein>
    <submittedName>
        <fullName evidence="1">Uncharacterized protein</fullName>
    </submittedName>
</protein>
<proteinExistence type="predicted"/>
<evidence type="ECO:0000313" key="2">
    <source>
        <dbReference type="Proteomes" id="UP000078200"/>
    </source>
</evidence>
<dbReference type="VEuPathDB" id="VectorBase:GAUT013083"/>
<name>A0A1A9URK9_GLOAU</name>
<organism evidence="1 2">
    <name type="scientific">Glossina austeni</name>
    <name type="common">Savannah tsetse fly</name>
    <dbReference type="NCBI Taxonomy" id="7395"/>
    <lineage>
        <taxon>Eukaryota</taxon>
        <taxon>Metazoa</taxon>
        <taxon>Ecdysozoa</taxon>
        <taxon>Arthropoda</taxon>
        <taxon>Hexapoda</taxon>
        <taxon>Insecta</taxon>
        <taxon>Pterygota</taxon>
        <taxon>Neoptera</taxon>
        <taxon>Endopterygota</taxon>
        <taxon>Diptera</taxon>
        <taxon>Brachycera</taxon>
        <taxon>Muscomorpha</taxon>
        <taxon>Hippoboscoidea</taxon>
        <taxon>Glossinidae</taxon>
        <taxon>Glossina</taxon>
    </lineage>
</organism>
<accession>A0A1A9URK9</accession>
<reference evidence="1" key="1">
    <citation type="submission" date="2020-05" db="UniProtKB">
        <authorList>
            <consortium name="EnsemblMetazoa"/>
        </authorList>
    </citation>
    <scope>IDENTIFICATION</scope>
    <source>
        <strain evidence="1">TTRI</strain>
    </source>
</reference>
<dbReference type="AlphaFoldDB" id="A0A1A9URK9"/>